<organism evidence="1 2">
    <name type="scientific">Magnetofaba australis IT-1</name>
    <dbReference type="NCBI Taxonomy" id="1434232"/>
    <lineage>
        <taxon>Bacteria</taxon>
        <taxon>Pseudomonadati</taxon>
        <taxon>Pseudomonadota</taxon>
        <taxon>Magnetococcia</taxon>
        <taxon>Magnetococcales</taxon>
        <taxon>Magnetococcaceae</taxon>
        <taxon>Magnetofaba</taxon>
    </lineage>
</organism>
<name>A0A1Y2K7X8_9PROT</name>
<comment type="caution">
    <text evidence="1">The sequence shown here is derived from an EMBL/GenBank/DDBJ whole genome shotgun (WGS) entry which is preliminary data.</text>
</comment>
<evidence type="ECO:0000313" key="2">
    <source>
        <dbReference type="Proteomes" id="UP000194003"/>
    </source>
</evidence>
<dbReference type="Proteomes" id="UP000194003">
    <property type="component" value="Unassembled WGS sequence"/>
</dbReference>
<evidence type="ECO:0000313" key="1">
    <source>
        <dbReference type="EMBL" id="OSM06112.1"/>
    </source>
</evidence>
<dbReference type="Pfam" id="PF12100">
    <property type="entry name" value="DUF3576"/>
    <property type="match status" value="1"/>
</dbReference>
<dbReference type="PROSITE" id="PS51257">
    <property type="entry name" value="PROKAR_LIPOPROTEIN"/>
    <property type="match status" value="1"/>
</dbReference>
<dbReference type="InterPro" id="IPR021959">
    <property type="entry name" value="DUF3576"/>
</dbReference>
<keyword evidence="2" id="KW-1185">Reference proteome</keyword>
<gene>
    <name evidence="1" type="ORF">MAIT1_01068</name>
</gene>
<reference evidence="1 2" key="1">
    <citation type="journal article" date="2016" name="BMC Genomics">
        <title>Combined genomic and structural analyses of a cultured magnetotactic bacterium reveals its niche adaptation to a dynamic environment.</title>
        <authorList>
            <person name="Araujo A.C."/>
            <person name="Morillo V."/>
            <person name="Cypriano J."/>
            <person name="Teixeira L.C."/>
            <person name="Leao P."/>
            <person name="Lyra S."/>
            <person name="Almeida L.G."/>
            <person name="Bazylinski D.A."/>
            <person name="Vasconcellos A.T."/>
            <person name="Abreu F."/>
            <person name="Lins U."/>
        </authorList>
    </citation>
    <scope>NUCLEOTIDE SEQUENCE [LARGE SCALE GENOMIC DNA]</scope>
    <source>
        <strain evidence="1 2">IT-1</strain>
    </source>
</reference>
<sequence length="195" mass="21686">MKGWPVMQSRILRICLTLLMGISLSVAASGCSNKLWRSSNQVDKHKLAKFGQKKAVEDGKEDWMKVQSKADEGEQSTFSLGSGGIMGGGRALTAADIRRDKLFSGALDMVMELPIQTANRESGFVSTEWKVDPTDPTKRYRLNIRVSGVEPYGEVRVVVLKQVLRQNVWIDQPAEESMAAQIEKGIRKNSQITKM</sequence>
<evidence type="ECO:0008006" key="3">
    <source>
        <dbReference type="Google" id="ProtNLM"/>
    </source>
</evidence>
<proteinExistence type="predicted"/>
<dbReference type="AlphaFoldDB" id="A0A1Y2K7X8"/>
<protein>
    <recommendedName>
        <fullName evidence="3">Lipoprotein</fullName>
    </recommendedName>
</protein>
<dbReference type="EMBL" id="LVJN01000016">
    <property type="protein sequence ID" value="OSM06112.1"/>
    <property type="molecule type" value="Genomic_DNA"/>
</dbReference>
<accession>A0A1Y2K7X8</accession>